<dbReference type="KEGG" id="abas:ACPOL_3834"/>
<protein>
    <submittedName>
        <fullName evidence="1">Uncharacterized protein</fullName>
    </submittedName>
</protein>
<evidence type="ECO:0000313" key="2">
    <source>
        <dbReference type="Proteomes" id="UP000253606"/>
    </source>
</evidence>
<sequence>MRSDRSNTSQYRVTLIFNQRRLLSHRSSMRQGERPVSQ</sequence>
<dbReference type="EMBL" id="CP030840">
    <property type="protein sequence ID" value="AXC13113.1"/>
    <property type="molecule type" value="Genomic_DNA"/>
</dbReference>
<gene>
    <name evidence="1" type="ORF">ACPOL_3834</name>
</gene>
<accession>A0A2Z5G1Q8</accession>
<dbReference type="Proteomes" id="UP000253606">
    <property type="component" value="Chromosome"/>
</dbReference>
<organism evidence="1 2">
    <name type="scientific">Acidisarcina polymorpha</name>
    <dbReference type="NCBI Taxonomy" id="2211140"/>
    <lineage>
        <taxon>Bacteria</taxon>
        <taxon>Pseudomonadati</taxon>
        <taxon>Acidobacteriota</taxon>
        <taxon>Terriglobia</taxon>
        <taxon>Terriglobales</taxon>
        <taxon>Acidobacteriaceae</taxon>
        <taxon>Acidisarcina</taxon>
    </lineage>
</organism>
<evidence type="ECO:0000313" key="1">
    <source>
        <dbReference type="EMBL" id="AXC13113.1"/>
    </source>
</evidence>
<name>A0A2Z5G1Q8_9BACT</name>
<dbReference type="AlphaFoldDB" id="A0A2Z5G1Q8"/>
<reference evidence="1 2" key="1">
    <citation type="journal article" date="2018" name="Front. Microbiol.">
        <title>Hydrolytic Capabilities as a Key to Environmental Success: Chitinolytic and Cellulolytic Acidobacteria From Acidic Sub-arctic Soils and Boreal Peatlands.</title>
        <authorList>
            <person name="Belova S.E."/>
            <person name="Ravin N.V."/>
            <person name="Pankratov T.A."/>
            <person name="Rakitin A.L."/>
            <person name="Ivanova A.A."/>
            <person name="Beletsky A.V."/>
            <person name="Mardanov A.V."/>
            <person name="Sinninghe Damste J.S."/>
            <person name="Dedysh S.N."/>
        </authorList>
    </citation>
    <scope>NUCLEOTIDE SEQUENCE [LARGE SCALE GENOMIC DNA]</scope>
    <source>
        <strain evidence="1 2">SBC82</strain>
    </source>
</reference>
<proteinExistence type="predicted"/>
<keyword evidence="2" id="KW-1185">Reference proteome</keyword>